<dbReference type="EMBL" id="JAMZIH010000425">
    <property type="protein sequence ID" value="KAJ1679364.1"/>
    <property type="molecule type" value="Genomic_DNA"/>
</dbReference>
<accession>A0ACC1HS38</accession>
<proteinExistence type="predicted"/>
<gene>
    <name evidence="1" type="primary">STI1</name>
    <name evidence="1" type="ORF">EV182_002199</name>
</gene>
<keyword evidence="2" id="KW-1185">Reference proteome</keyword>
<organism evidence="1 2">
    <name type="scientific">Spiromyces aspiralis</name>
    <dbReference type="NCBI Taxonomy" id="68401"/>
    <lineage>
        <taxon>Eukaryota</taxon>
        <taxon>Fungi</taxon>
        <taxon>Fungi incertae sedis</taxon>
        <taxon>Zoopagomycota</taxon>
        <taxon>Kickxellomycotina</taxon>
        <taxon>Kickxellomycetes</taxon>
        <taxon>Kickxellales</taxon>
        <taxon>Kickxellaceae</taxon>
        <taxon>Spiromyces</taxon>
    </lineage>
</organism>
<sequence>ADELKALGNKAFASGQFEDAIKHFTQAIEKDPSNHVLYSNRSAAYASLKDWDKALEDGYKTVEINPTWAKGYGRKGTALLGLGRYEEAREVFNEGLKLDANNAQLKKGLQDAEAGISRQSAGAPFGEMAKAFSGDVLSKIAKNPKLSTFLAQPDYVQKILAIQKDPDQLGTHMQDMRVLQTLFALTGLDVDVTDRPPANSQKSSGAEGFSAEEDYRDEEEERRRIEKEKEEEEKRKKQKEKEEEEAAAMPREMTEEEKKKVEAQNEKAQGNEAYKKRDFETALAHYDRAIELDPYDITYYNNKAAVYFEMGDYDKCIEIEKEAIKIKFEHPTDYKLVAKAYGRMGSAYLKKDDLDNAIEYFNKSLTEQRSPDIFTKLRETEKLKKRREEEAYIDEGKAEEARERGNTLFKENKFAEAVKEYTEAIKRSPKDPRNYSNRAACFTKLFAIPDAIKDCNKSIELDPTFIKAYLRKANIEVLKKDYAEAIEICEEAMEKDTDGKHRAEIEAQIATCYSAISAANINVTPQEAMKRAQQNPEIQKILADPGMQVILQQMQSDPNAVKEHMKNKDVAKNLRRLWAAGIVRMG</sequence>
<dbReference type="Proteomes" id="UP001145114">
    <property type="component" value="Unassembled WGS sequence"/>
</dbReference>
<name>A0ACC1HS38_9FUNG</name>
<feature type="non-terminal residue" evidence="1">
    <location>
        <position position="1"/>
    </location>
</feature>
<evidence type="ECO:0000313" key="1">
    <source>
        <dbReference type="EMBL" id="KAJ1679364.1"/>
    </source>
</evidence>
<protein>
    <submittedName>
        <fullName evidence="1">Hsp90 cochaperone</fullName>
    </submittedName>
</protein>
<comment type="caution">
    <text evidence="1">The sequence shown here is derived from an EMBL/GenBank/DDBJ whole genome shotgun (WGS) entry which is preliminary data.</text>
</comment>
<reference evidence="1" key="1">
    <citation type="submission" date="2022-06" db="EMBL/GenBank/DDBJ databases">
        <title>Phylogenomic reconstructions and comparative analyses of Kickxellomycotina fungi.</title>
        <authorList>
            <person name="Reynolds N.K."/>
            <person name="Stajich J.E."/>
            <person name="Barry K."/>
            <person name="Grigoriev I.V."/>
            <person name="Crous P."/>
            <person name="Smith M.E."/>
        </authorList>
    </citation>
    <scope>NUCLEOTIDE SEQUENCE</scope>
    <source>
        <strain evidence="1">RSA 2271</strain>
    </source>
</reference>
<evidence type="ECO:0000313" key="2">
    <source>
        <dbReference type="Proteomes" id="UP001145114"/>
    </source>
</evidence>